<gene>
    <name evidence="2" type="ORF">SY86_07585</name>
</gene>
<reference evidence="2 3" key="1">
    <citation type="submission" date="2015-01" db="EMBL/GenBank/DDBJ databases">
        <title>Erwinia tracheiphila.</title>
        <authorList>
            <person name="Shapiro L.R."/>
        </authorList>
    </citation>
    <scope>NUCLEOTIDE SEQUENCE [LARGE SCALE GENOMIC DNA]</scope>
    <source>
        <strain evidence="2 3">BuffGH</strain>
    </source>
</reference>
<evidence type="ECO:0000313" key="2">
    <source>
        <dbReference type="EMBL" id="KKF35312.1"/>
    </source>
</evidence>
<feature type="region of interest" description="Disordered" evidence="1">
    <location>
        <begin position="1"/>
        <end position="20"/>
    </location>
</feature>
<comment type="caution">
    <text evidence="2">The sequence shown here is derived from an EMBL/GenBank/DDBJ whole genome shotgun (WGS) entry which is preliminary data.</text>
</comment>
<proteinExistence type="predicted"/>
<evidence type="ECO:0000313" key="3">
    <source>
        <dbReference type="Proteomes" id="UP000033924"/>
    </source>
</evidence>
<organism evidence="2 3">
    <name type="scientific">Erwinia tracheiphila</name>
    <dbReference type="NCBI Taxonomy" id="65700"/>
    <lineage>
        <taxon>Bacteria</taxon>
        <taxon>Pseudomonadati</taxon>
        <taxon>Pseudomonadota</taxon>
        <taxon>Gammaproteobacteria</taxon>
        <taxon>Enterobacterales</taxon>
        <taxon>Erwiniaceae</taxon>
        <taxon>Erwinia</taxon>
    </lineage>
</organism>
<dbReference type="EMBL" id="JXNU01000003">
    <property type="protein sequence ID" value="KKF35312.1"/>
    <property type="molecule type" value="Genomic_DNA"/>
</dbReference>
<evidence type="ECO:0000256" key="1">
    <source>
        <dbReference type="SAM" id="MobiDB-lite"/>
    </source>
</evidence>
<dbReference type="AlphaFoldDB" id="A0A0M2KDA8"/>
<sequence length="61" mass="6465">MPKEYRLMAGNPDVSKSAGTRAGILTRTPQELEAFPQSGDVFAVRVEVAGIAEPLFSAVST</sequence>
<keyword evidence="3" id="KW-1185">Reference proteome</keyword>
<protein>
    <submittedName>
        <fullName evidence="2">Uncharacterized protein</fullName>
    </submittedName>
</protein>
<dbReference type="PATRIC" id="fig|65700.7.peg.1936"/>
<name>A0A0M2KDA8_9GAMM</name>
<dbReference type="Proteomes" id="UP000033924">
    <property type="component" value="Unassembled WGS sequence"/>
</dbReference>
<accession>A0A0M2KDA8</accession>